<dbReference type="InterPro" id="IPR006121">
    <property type="entry name" value="HMA_dom"/>
</dbReference>
<dbReference type="GO" id="GO:0046872">
    <property type="term" value="F:metal ion binding"/>
    <property type="evidence" value="ECO:0007669"/>
    <property type="project" value="UniProtKB-KW"/>
</dbReference>
<evidence type="ECO:0000256" key="1">
    <source>
        <dbReference type="ARBA" id="ARBA00022481"/>
    </source>
</evidence>
<dbReference type="OMA" id="EAPMTNI"/>
<keyword evidence="3" id="KW-0449">Lipoprotein</keyword>
<dbReference type="PANTHER" id="PTHR45811:SF49">
    <property type="entry name" value="OS04G0667600 PROTEIN"/>
    <property type="match status" value="1"/>
</dbReference>
<dbReference type="Gene3D" id="3.30.70.100">
    <property type="match status" value="2"/>
</dbReference>
<keyword evidence="9" id="KW-1185">Reference proteome</keyword>
<keyword evidence="4" id="KW-0636">Prenylation</keyword>
<feature type="region of interest" description="Disordered" evidence="6">
    <location>
        <begin position="231"/>
        <end position="262"/>
    </location>
</feature>
<dbReference type="Pfam" id="PF00403">
    <property type="entry name" value="HMA"/>
    <property type="match status" value="2"/>
</dbReference>
<protein>
    <recommendedName>
        <fullName evidence="7">HMA domain-containing protein</fullName>
    </recommendedName>
</protein>
<evidence type="ECO:0000256" key="5">
    <source>
        <dbReference type="ARBA" id="ARBA00024045"/>
    </source>
</evidence>
<keyword evidence="2" id="KW-0479">Metal-binding</keyword>
<gene>
    <name evidence="8" type="ORF">KI387_034633</name>
</gene>
<dbReference type="Proteomes" id="UP000824469">
    <property type="component" value="Unassembled WGS sequence"/>
</dbReference>
<feature type="compositionally biased region" description="Basic and acidic residues" evidence="6">
    <location>
        <begin position="85"/>
        <end position="113"/>
    </location>
</feature>
<dbReference type="PROSITE" id="PS50846">
    <property type="entry name" value="HMA_2"/>
    <property type="match status" value="2"/>
</dbReference>
<feature type="domain" description="HMA" evidence="7">
    <location>
        <begin position="2"/>
        <end position="82"/>
    </location>
</feature>
<evidence type="ECO:0000256" key="3">
    <source>
        <dbReference type="ARBA" id="ARBA00023288"/>
    </source>
</evidence>
<dbReference type="PANTHER" id="PTHR45811">
    <property type="entry name" value="COPPER TRANSPORT PROTEIN FAMILY-RELATED"/>
    <property type="match status" value="1"/>
</dbReference>
<comment type="similarity">
    <text evidence="5">Belongs to the HIPP family.</text>
</comment>
<reference evidence="8 9" key="1">
    <citation type="journal article" date="2021" name="Nat. Plants">
        <title>The Taxus genome provides insights into paclitaxel biosynthesis.</title>
        <authorList>
            <person name="Xiong X."/>
            <person name="Gou J."/>
            <person name="Liao Q."/>
            <person name="Li Y."/>
            <person name="Zhou Q."/>
            <person name="Bi G."/>
            <person name="Li C."/>
            <person name="Du R."/>
            <person name="Wang X."/>
            <person name="Sun T."/>
            <person name="Guo L."/>
            <person name="Liang H."/>
            <person name="Lu P."/>
            <person name="Wu Y."/>
            <person name="Zhang Z."/>
            <person name="Ro D.K."/>
            <person name="Shang Y."/>
            <person name="Huang S."/>
            <person name="Yan J."/>
        </authorList>
    </citation>
    <scope>NUCLEOTIDE SEQUENCE [LARGE SCALE GENOMIC DNA]</scope>
    <source>
        <strain evidence="8">Ta-2019</strain>
    </source>
</reference>
<dbReference type="EMBL" id="JAHRHJ020003813">
    <property type="protein sequence ID" value="KAH9290516.1"/>
    <property type="molecule type" value="Genomic_DNA"/>
</dbReference>
<feature type="domain" description="HMA" evidence="7">
    <location>
        <begin position="166"/>
        <end position="233"/>
    </location>
</feature>
<dbReference type="InterPro" id="IPR051863">
    <property type="entry name" value="HIPP"/>
</dbReference>
<evidence type="ECO:0000259" key="7">
    <source>
        <dbReference type="PROSITE" id="PS50846"/>
    </source>
</evidence>
<proteinExistence type="inferred from homology"/>
<evidence type="ECO:0000313" key="9">
    <source>
        <dbReference type="Proteomes" id="UP000824469"/>
    </source>
</evidence>
<feature type="region of interest" description="Disordered" evidence="6">
    <location>
        <begin position="80"/>
        <end position="114"/>
    </location>
</feature>
<dbReference type="AlphaFoldDB" id="A0AA38F6H4"/>
<organism evidence="8 9">
    <name type="scientific">Taxus chinensis</name>
    <name type="common">Chinese yew</name>
    <name type="synonym">Taxus wallichiana var. chinensis</name>
    <dbReference type="NCBI Taxonomy" id="29808"/>
    <lineage>
        <taxon>Eukaryota</taxon>
        <taxon>Viridiplantae</taxon>
        <taxon>Streptophyta</taxon>
        <taxon>Embryophyta</taxon>
        <taxon>Tracheophyta</taxon>
        <taxon>Spermatophyta</taxon>
        <taxon>Pinopsida</taxon>
        <taxon>Pinidae</taxon>
        <taxon>Conifers II</taxon>
        <taxon>Cupressales</taxon>
        <taxon>Taxaceae</taxon>
        <taxon>Taxus</taxon>
    </lineage>
</organism>
<evidence type="ECO:0000256" key="6">
    <source>
        <dbReference type="SAM" id="MobiDB-lite"/>
    </source>
</evidence>
<name>A0AA38F6H4_TAXCH</name>
<evidence type="ECO:0000256" key="2">
    <source>
        <dbReference type="ARBA" id="ARBA00022723"/>
    </source>
</evidence>
<evidence type="ECO:0000313" key="8">
    <source>
        <dbReference type="EMBL" id="KAH9290516.1"/>
    </source>
</evidence>
<feature type="compositionally biased region" description="Basic and acidic residues" evidence="6">
    <location>
        <begin position="236"/>
        <end position="262"/>
    </location>
</feature>
<comment type="caution">
    <text evidence="8">The sequence shown here is derived from an EMBL/GenBank/DDBJ whole genome shotgun (WGS) entry which is preliminary data.</text>
</comment>
<dbReference type="InterPro" id="IPR036163">
    <property type="entry name" value="HMA_dom_sf"/>
</dbReference>
<evidence type="ECO:0000256" key="4">
    <source>
        <dbReference type="ARBA" id="ARBA00023289"/>
    </source>
</evidence>
<dbReference type="SUPFAM" id="SSF55008">
    <property type="entry name" value="HMA, heavy metal-associated domain"/>
    <property type="match status" value="2"/>
</dbReference>
<keyword evidence="1" id="KW-0488">Methylation</keyword>
<sequence>MSKKMVLKVDLNCDKCKQRAMKTVASIQEILYCGCIFGFVAGVESVQSDMKEQKITVIGDADPVCIINKLRKFGRSELVSVGPAKEPEKKQAEKKEAPKEEKKEVPKEEKKEAPMTNITYNIPLMLDGKHHHLKAKNRAHTTKKVGKESAAAEEEDVQDLQLKIGVQKMVLKVDLNCDKCKQRAMKTVASIQGVESVQSDMKEQKITVIGDADPVCIINKLRKFGQSELVSVGPAKEPEKKQAEKKEAPKEEKKEVPKKEEKQEAPMTNITYVYLPPHCEPCCGGYRYNYCHY</sequence>
<accession>A0AA38F6H4</accession>